<dbReference type="InterPro" id="IPR017946">
    <property type="entry name" value="PLC-like_Pdiesterase_TIM-brl"/>
</dbReference>
<dbReference type="PANTHER" id="PTHR46211">
    <property type="entry name" value="GLYCEROPHOSPHORYL DIESTER PHOSPHODIESTERASE"/>
    <property type="match status" value="1"/>
</dbReference>
<organism evidence="2 3">
    <name type="scientific">Streptomyces spiramenti</name>
    <dbReference type="NCBI Taxonomy" id="2720606"/>
    <lineage>
        <taxon>Bacteria</taxon>
        <taxon>Bacillati</taxon>
        <taxon>Actinomycetota</taxon>
        <taxon>Actinomycetes</taxon>
        <taxon>Kitasatosporales</taxon>
        <taxon>Streptomycetaceae</taxon>
        <taxon>Streptomyces</taxon>
    </lineage>
</organism>
<evidence type="ECO:0000259" key="1">
    <source>
        <dbReference type="PROSITE" id="PS51704"/>
    </source>
</evidence>
<comment type="caution">
    <text evidence="2">The sequence shown here is derived from an EMBL/GenBank/DDBJ whole genome shotgun (WGS) entry which is preliminary data.</text>
</comment>
<feature type="domain" description="GP-PDE" evidence="1">
    <location>
        <begin position="21"/>
        <end position="241"/>
    </location>
</feature>
<proteinExistence type="predicted"/>
<keyword evidence="3" id="KW-1185">Reference proteome</keyword>
<protein>
    <submittedName>
        <fullName evidence="2">Glycerophosphodiester phosphodiesterase</fullName>
    </submittedName>
</protein>
<sequence length="254" mass="27629">MATHPGTDVTAHGAQAEARPVLAIAHRGDPFHHPENTLASFRSAADAGADAVELDVRLTRDDVPVVLHDAGLKRIWGHDRALRELTLAEVTELCEGSIPTLRQALAATFPKLTLIDLPDPDIATAREAVAAVREDGSMGRVRYCGDPAALRTVREHDPGADIALTWKLPTPIRRSLLADIAPSWLNLRFGLVDRKLVERAHERGYLVGAWTADTRRTMRRLIGLGVDAVTSNRVAVLRQEIDQLGGRPGDLLQG</sequence>
<evidence type="ECO:0000313" key="3">
    <source>
        <dbReference type="Proteomes" id="UP000746503"/>
    </source>
</evidence>
<dbReference type="Gene3D" id="3.20.20.190">
    <property type="entry name" value="Phosphatidylinositol (PI) phosphodiesterase"/>
    <property type="match status" value="1"/>
</dbReference>
<dbReference type="CDD" id="cd08556">
    <property type="entry name" value="GDPD"/>
    <property type="match status" value="1"/>
</dbReference>
<accession>A0ABX1AEG5</accession>
<dbReference type="Proteomes" id="UP000746503">
    <property type="component" value="Unassembled WGS sequence"/>
</dbReference>
<reference evidence="2 3" key="1">
    <citation type="submission" date="2020-03" db="EMBL/GenBank/DDBJ databases">
        <title>Draft genome of Streptomyces sp. ventii, isolated from the Axial Seamount in the Pacific Ocean, and resequencing of the two type strains Streptomyces lonarensis strain NCL 716 and Streptomyces bohaiensis strain 11A07.</title>
        <authorList>
            <person name="Loughran R.M."/>
            <person name="Pfannmuller K.M."/>
            <person name="Wasson B.J."/>
            <person name="Deadmond M.C."/>
            <person name="Paddock B.E."/>
            <person name="Koyack M.J."/>
            <person name="Gallegos D.A."/>
            <person name="Mitchell E.A."/>
            <person name="Ushijima B."/>
            <person name="Saw J.H."/>
            <person name="Mcphail K.L."/>
            <person name="Videau P."/>
        </authorList>
    </citation>
    <scope>NUCLEOTIDE SEQUENCE [LARGE SCALE GENOMIC DNA]</scope>
    <source>
        <strain evidence="3">5675061</strain>
    </source>
</reference>
<name>A0ABX1AEG5_9ACTN</name>
<gene>
    <name evidence="2" type="ORF">HCJ92_04460</name>
</gene>
<dbReference type="SUPFAM" id="SSF51695">
    <property type="entry name" value="PLC-like phosphodiesterases"/>
    <property type="match status" value="1"/>
</dbReference>
<dbReference type="EMBL" id="JAAVJB010000018">
    <property type="protein sequence ID" value="NJP65558.1"/>
    <property type="molecule type" value="Genomic_DNA"/>
</dbReference>
<evidence type="ECO:0000313" key="2">
    <source>
        <dbReference type="EMBL" id="NJP65558.1"/>
    </source>
</evidence>
<dbReference type="PROSITE" id="PS51704">
    <property type="entry name" value="GP_PDE"/>
    <property type="match status" value="1"/>
</dbReference>
<dbReference type="RefSeq" id="WP_167932081.1">
    <property type="nucleotide sequence ID" value="NZ_JAAVJB010000018.1"/>
</dbReference>
<dbReference type="Pfam" id="PF03009">
    <property type="entry name" value="GDPD"/>
    <property type="match status" value="1"/>
</dbReference>
<dbReference type="PANTHER" id="PTHR46211:SF1">
    <property type="entry name" value="GLYCEROPHOSPHODIESTER PHOSPHODIESTERASE, CYTOPLASMIC"/>
    <property type="match status" value="1"/>
</dbReference>
<dbReference type="InterPro" id="IPR030395">
    <property type="entry name" value="GP_PDE_dom"/>
</dbReference>